<dbReference type="InterPro" id="IPR025322">
    <property type="entry name" value="PADRE_dom"/>
</dbReference>
<organism evidence="1 2">
    <name type="scientific">Dipteronia dyeriana</name>
    <dbReference type="NCBI Taxonomy" id="168575"/>
    <lineage>
        <taxon>Eukaryota</taxon>
        <taxon>Viridiplantae</taxon>
        <taxon>Streptophyta</taxon>
        <taxon>Embryophyta</taxon>
        <taxon>Tracheophyta</taxon>
        <taxon>Spermatophyta</taxon>
        <taxon>Magnoliopsida</taxon>
        <taxon>eudicotyledons</taxon>
        <taxon>Gunneridae</taxon>
        <taxon>Pentapetalae</taxon>
        <taxon>rosids</taxon>
        <taxon>malvids</taxon>
        <taxon>Sapindales</taxon>
        <taxon>Sapindaceae</taxon>
        <taxon>Hippocastanoideae</taxon>
        <taxon>Acereae</taxon>
        <taxon>Dipteronia</taxon>
    </lineage>
</organism>
<dbReference type="PANTHER" id="PTHR33052">
    <property type="entry name" value="DUF4228 DOMAIN PROTEIN-RELATED"/>
    <property type="match status" value="1"/>
</dbReference>
<accession>A0AAE0CN83</accession>
<dbReference type="EMBL" id="JANJYI010000003">
    <property type="protein sequence ID" value="KAK2657326.1"/>
    <property type="molecule type" value="Genomic_DNA"/>
</dbReference>
<keyword evidence="2" id="KW-1185">Reference proteome</keyword>
<comment type="caution">
    <text evidence="1">The sequence shown here is derived from an EMBL/GenBank/DDBJ whole genome shotgun (WGS) entry which is preliminary data.</text>
</comment>
<sequence>MGACTSSPRSKAIKGGANFIGRPSTAKVIHVDGRMQELKVPVAAKNITFLKEPHQMGACTSSPRSKAIKGGANFIGRPSTAKVIHVDGRMQELKVPVAAKNITSQNPDHFLCSSESMSINTWVPHVPDEEKLQLGQIYFLLPLSQFHNKPITLKDLCVLAVKASSAIGHDS</sequence>
<evidence type="ECO:0000313" key="1">
    <source>
        <dbReference type="EMBL" id="KAK2657326.1"/>
    </source>
</evidence>
<name>A0AAE0CN83_9ROSI</name>
<dbReference type="Pfam" id="PF14009">
    <property type="entry name" value="PADRE"/>
    <property type="match status" value="1"/>
</dbReference>
<reference evidence="1" key="1">
    <citation type="journal article" date="2023" name="Plant J.">
        <title>Genome sequences and population genomics provide insights into the demographic history, inbreeding, and mutation load of two 'living fossil' tree species of Dipteronia.</title>
        <authorList>
            <person name="Feng Y."/>
            <person name="Comes H.P."/>
            <person name="Chen J."/>
            <person name="Zhu S."/>
            <person name="Lu R."/>
            <person name="Zhang X."/>
            <person name="Li P."/>
            <person name="Qiu J."/>
            <person name="Olsen K.M."/>
            <person name="Qiu Y."/>
        </authorList>
    </citation>
    <scope>NUCLEOTIDE SEQUENCE</scope>
    <source>
        <strain evidence="1">KIB01</strain>
    </source>
</reference>
<evidence type="ECO:0000313" key="2">
    <source>
        <dbReference type="Proteomes" id="UP001280121"/>
    </source>
</evidence>
<protein>
    <submittedName>
        <fullName evidence="1">Uncharacterized protein</fullName>
    </submittedName>
</protein>
<proteinExistence type="predicted"/>
<dbReference type="AlphaFoldDB" id="A0AAE0CN83"/>
<dbReference type="Proteomes" id="UP001280121">
    <property type="component" value="Unassembled WGS sequence"/>
</dbReference>
<gene>
    <name evidence="1" type="ORF">Ddye_010378</name>
</gene>